<dbReference type="Proteomes" id="UP000027192">
    <property type="component" value="Unassembled WGS sequence"/>
</dbReference>
<proteinExistence type="predicted"/>
<feature type="compositionally biased region" description="Basic and acidic residues" evidence="1">
    <location>
        <begin position="319"/>
        <end position="333"/>
    </location>
</feature>
<reference evidence="2 3" key="1">
    <citation type="submission" date="2014-04" db="EMBL/GenBank/DDBJ databases">
        <title>Draft genome sequence of Photobacterium halotolerans S2753: a solonamide, ngercheumicin and holomycin producer.</title>
        <authorList>
            <person name="Machado H.R."/>
            <person name="Gram L."/>
        </authorList>
    </citation>
    <scope>NUCLEOTIDE SEQUENCE [LARGE SCALE GENOMIC DNA]</scope>
    <source>
        <strain evidence="2 3">S2753</strain>
    </source>
</reference>
<feature type="region of interest" description="Disordered" evidence="1">
    <location>
        <begin position="319"/>
        <end position="345"/>
    </location>
</feature>
<evidence type="ECO:0000313" key="2">
    <source>
        <dbReference type="EMBL" id="KDM90880.1"/>
    </source>
</evidence>
<dbReference type="AlphaFoldDB" id="A0A066RKA8"/>
<dbReference type="RefSeq" id="WP_036753749.1">
    <property type="nucleotide sequence ID" value="NZ_JAGSGC010000004.1"/>
</dbReference>
<comment type="caution">
    <text evidence="2">The sequence shown here is derived from an EMBL/GenBank/DDBJ whole genome shotgun (WGS) entry which is preliminary data.</text>
</comment>
<feature type="region of interest" description="Disordered" evidence="1">
    <location>
        <begin position="20"/>
        <end position="62"/>
    </location>
</feature>
<accession>A0A066RKA8</accession>
<keyword evidence="3" id="KW-1185">Reference proteome</keyword>
<sequence>MIAIKSPLNAEQNNVFSLGKKVSPEENSSSSTEFLSMFNHSKENRQSELDTKGENDLSEKEDFSEVLSAQSWEVTLSERMVPEKILRDGKGSGFHDLSEASQAPVVDFKLKINQGEGDSVPNADDENIAEVRQTEDKKDQVFNNNIIHKRNTTFKTHNISPPSQGENIRKPDVFLNENQIKNKSEHVDISFQRSEHYIQPLEKNVPTTVEFVFRKTNSSTLTGLTETMKSVVEQFQTSSVRSGEITIKIKPSVLGEIVITLNKVDDTSAKVIDRTTRAPIDIRMVASNPAVANYLSLIKRDIINKSGIRGVSVNHLIGPEKHDHKTNRFDKSGDALSDEENLHQS</sequence>
<feature type="compositionally biased region" description="Polar residues" evidence="1">
    <location>
        <begin position="25"/>
        <end position="34"/>
    </location>
</feature>
<evidence type="ECO:0000256" key="1">
    <source>
        <dbReference type="SAM" id="MobiDB-lite"/>
    </source>
</evidence>
<organism evidence="2 3">
    <name type="scientific">Photobacterium galatheae</name>
    <dbReference type="NCBI Taxonomy" id="1654360"/>
    <lineage>
        <taxon>Bacteria</taxon>
        <taxon>Pseudomonadati</taxon>
        <taxon>Pseudomonadota</taxon>
        <taxon>Gammaproteobacteria</taxon>
        <taxon>Vibrionales</taxon>
        <taxon>Vibrionaceae</taxon>
        <taxon>Photobacterium</taxon>
    </lineage>
</organism>
<dbReference type="STRING" id="1654360.EA58_14060"/>
<feature type="compositionally biased region" description="Basic and acidic residues" evidence="1">
    <location>
        <begin position="40"/>
        <end position="62"/>
    </location>
</feature>
<gene>
    <name evidence="2" type="ORF">EA58_14060</name>
</gene>
<dbReference type="EMBL" id="JMIB01000027">
    <property type="protein sequence ID" value="KDM90880.1"/>
    <property type="molecule type" value="Genomic_DNA"/>
</dbReference>
<protein>
    <submittedName>
        <fullName evidence="2">Uncharacterized protein</fullName>
    </submittedName>
</protein>
<name>A0A066RKA8_9GAMM</name>
<evidence type="ECO:0000313" key="3">
    <source>
        <dbReference type="Proteomes" id="UP000027192"/>
    </source>
</evidence>